<evidence type="ECO:0000256" key="5">
    <source>
        <dbReference type="RuleBase" id="RU000688"/>
    </source>
</evidence>
<dbReference type="PANTHER" id="PTHR47760:SF2">
    <property type="entry name" value="G-PROTEIN COUPLED RECEPTOR B0563.6-RELATED"/>
    <property type="match status" value="1"/>
</dbReference>
<evidence type="ECO:0000313" key="10">
    <source>
        <dbReference type="WBParaSite" id="ASIM_0001582401-mRNA-1"/>
    </source>
</evidence>
<gene>
    <name evidence="8" type="ORF">ASIM_LOCUS15231</name>
</gene>
<proteinExistence type="inferred from homology"/>
<evidence type="ECO:0000256" key="4">
    <source>
        <dbReference type="ARBA" id="ARBA00023136"/>
    </source>
</evidence>
<feature type="transmembrane region" description="Helical" evidence="6">
    <location>
        <begin position="185"/>
        <end position="205"/>
    </location>
</feature>
<comment type="subcellular location">
    <subcellularLocation>
        <location evidence="1">Membrane</location>
    </subcellularLocation>
</comment>
<keyword evidence="5" id="KW-0675">Receptor</keyword>
<keyword evidence="2 5" id="KW-0812">Transmembrane</keyword>
<dbReference type="SUPFAM" id="SSF81321">
    <property type="entry name" value="Family A G protein-coupled receptor-like"/>
    <property type="match status" value="1"/>
</dbReference>
<evidence type="ECO:0000259" key="7">
    <source>
        <dbReference type="PROSITE" id="PS50262"/>
    </source>
</evidence>
<evidence type="ECO:0000256" key="6">
    <source>
        <dbReference type="SAM" id="Phobius"/>
    </source>
</evidence>
<dbReference type="InterPro" id="IPR000276">
    <property type="entry name" value="GPCR_Rhodpsn"/>
</dbReference>
<dbReference type="EMBL" id="UYRR01032194">
    <property type="protein sequence ID" value="VDK54576.1"/>
    <property type="molecule type" value="Genomic_DNA"/>
</dbReference>
<evidence type="ECO:0000313" key="8">
    <source>
        <dbReference type="EMBL" id="VDK54576.1"/>
    </source>
</evidence>
<dbReference type="GO" id="GO:0004930">
    <property type="term" value="F:G protein-coupled receptor activity"/>
    <property type="evidence" value="ECO:0007669"/>
    <property type="project" value="UniProtKB-KW"/>
</dbReference>
<keyword evidence="3 6" id="KW-1133">Transmembrane helix</keyword>
<organism evidence="10">
    <name type="scientific">Anisakis simplex</name>
    <name type="common">Herring worm</name>
    <dbReference type="NCBI Taxonomy" id="6269"/>
    <lineage>
        <taxon>Eukaryota</taxon>
        <taxon>Metazoa</taxon>
        <taxon>Ecdysozoa</taxon>
        <taxon>Nematoda</taxon>
        <taxon>Chromadorea</taxon>
        <taxon>Rhabditida</taxon>
        <taxon>Spirurina</taxon>
        <taxon>Ascaridomorpha</taxon>
        <taxon>Ascaridoidea</taxon>
        <taxon>Anisakidae</taxon>
        <taxon>Anisakis</taxon>
        <taxon>Anisakis simplex complex</taxon>
    </lineage>
</organism>
<keyword evidence="5" id="KW-0297">G-protein coupled receptor</keyword>
<dbReference type="AlphaFoldDB" id="A0A0M3K4D3"/>
<evidence type="ECO:0000256" key="3">
    <source>
        <dbReference type="ARBA" id="ARBA00022989"/>
    </source>
</evidence>
<evidence type="ECO:0000256" key="2">
    <source>
        <dbReference type="ARBA" id="ARBA00022692"/>
    </source>
</evidence>
<dbReference type="PRINTS" id="PR00237">
    <property type="entry name" value="GPCRRHODOPSN"/>
</dbReference>
<reference evidence="10" key="1">
    <citation type="submission" date="2017-02" db="UniProtKB">
        <authorList>
            <consortium name="WormBaseParasite"/>
        </authorList>
    </citation>
    <scope>IDENTIFICATION</scope>
</reference>
<dbReference type="WBParaSite" id="ASIM_0001582401-mRNA-1">
    <property type="protein sequence ID" value="ASIM_0001582401-mRNA-1"/>
    <property type="gene ID" value="ASIM_0001582401"/>
</dbReference>
<dbReference type="PANTHER" id="PTHR47760">
    <property type="entry name" value="G-PROTEIN COUPLED RECEPTOR B0563.6-LIKE PROTEIN-RELATED"/>
    <property type="match status" value="1"/>
</dbReference>
<dbReference type="PROSITE" id="PS50262">
    <property type="entry name" value="G_PROTEIN_RECEP_F1_2"/>
    <property type="match status" value="1"/>
</dbReference>
<accession>A0A0M3K4D3</accession>
<evidence type="ECO:0000313" key="9">
    <source>
        <dbReference type="Proteomes" id="UP000267096"/>
    </source>
</evidence>
<dbReference type="Pfam" id="PF00001">
    <property type="entry name" value="7tm_1"/>
    <property type="match status" value="1"/>
</dbReference>
<protein>
    <submittedName>
        <fullName evidence="10">Probable G-protein coupled receptor (inferred by orthology to a C. elegans protein)</fullName>
    </submittedName>
</protein>
<evidence type="ECO:0000256" key="1">
    <source>
        <dbReference type="ARBA" id="ARBA00004370"/>
    </source>
</evidence>
<feature type="transmembrane region" description="Helical" evidence="6">
    <location>
        <begin position="138"/>
        <end position="164"/>
    </location>
</feature>
<feature type="transmembrane region" description="Helical" evidence="6">
    <location>
        <begin position="62"/>
        <end position="86"/>
    </location>
</feature>
<dbReference type="Gene3D" id="1.20.1070.10">
    <property type="entry name" value="Rhodopsin 7-helix transmembrane proteins"/>
    <property type="match status" value="1"/>
</dbReference>
<feature type="transmembrane region" description="Helical" evidence="6">
    <location>
        <begin position="98"/>
        <end position="118"/>
    </location>
</feature>
<feature type="transmembrane region" description="Helical" evidence="6">
    <location>
        <begin position="292"/>
        <end position="316"/>
    </location>
</feature>
<dbReference type="CDD" id="cd14978">
    <property type="entry name" value="7tmA_FMRFamide_R-like"/>
    <property type="match status" value="1"/>
</dbReference>
<reference evidence="8 9" key="2">
    <citation type="submission" date="2018-11" db="EMBL/GenBank/DDBJ databases">
        <authorList>
            <consortium name="Pathogen Informatics"/>
        </authorList>
    </citation>
    <scope>NUCLEOTIDE SEQUENCE [LARGE SCALE GENOMIC DNA]</scope>
</reference>
<dbReference type="OrthoDB" id="10033446at2759"/>
<dbReference type="PROSITE" id="PS00237">
    <property type="entry name" value="G_PROTEIN_RECEP_F1_1"/>
    <property type="match status" value="1"/>
</dbReference>
<sequence length="512" mass="57943">MFSSPPSTSVLLTMMGYQHHEHSQYHHNHHLPTTTAPMPLTASSRNISVTTTNLSLQTQITLITYCYILPIICVVGIIGNITNLITLASRRLRAVSYMYLRALAVADLFCMIFVLLFVSGEILQRCGMALSRSRYYAIYQAHFMLSLINWALATGVLVVVALSLERFVSIVFPMHFRIWNSPQRATKAIAAAYLIPAILYIPYGIGRYQVAERINAGGVRLFKAIDSDISKTVKWQAYKWTREGLLRFAPIIILCVLNVQIVTAFRKRQKMFARLTNRNKENVSATNKDDTLIYILAGIVVMFFICNIPAAINLLFINETVKQRVDYEIFRALANLLEITNHASQFYVFCACSQDYRITFLQKFPCFKSTYTKRLRLKSIIQRVPTAFHSSTSVDDSERRAQMTDRQFVQHHSSDTGVFISNSLRRHLRRKINIGGGELSKESAAADTVLQDNEDTVAVQLVTADDETRSEDACKGDAKQEYNKQVEEDSDMLLQAGVITELISDINGVTFL</sequence>
<feature type="domain" description="G-protein coupled receptors family 1 profile" evidence="7">
    <location>
        <begin position="79"/>
        <end position="349"/>
    </location>
</feature>
<dbReference type="Proteomes" id="UP000267096">
    <property type="component" value="Unassembled WGS sequence"/>
</dbReference>
<dbReference type="GO" id="GO:0016020">
    <property type="term" value="C:membrane"/>
    <property type="evidence" value="ECO:0007669"/>
    <property type="project" value="UniProtKB-SubCell"/>
</dbReference>
<comment type="similarity">
    <text evidence="5">Belongs to the G-protein coupled receptor 1 family.</text>
</comment>
<dbReference type="InterPro" id="IPR053093">
    <property type="entry name" value="GPCR-like"/>
</dbReference>
<dbReference type="InterPro" id="IPR017452">
    <property type="entry name" value="GPCR_Rhodpsn_7TM"/>
</dbReference>
<feature type="transmembrane region" description="Helical" evidence="6">
    <location>
        <begin position="245"/>
        <end position="265"/>
    </location>
</feature>
<name>A0A0M3K4D3_ANISI</name>
<keyword evidence="5" id="KW-0807">Transducer</keyword>
<keyword evidence="9" id="KW-1185">Reference proteome</keyword>
<keyword evidence="4 6" id="KW-0472">Membrane</keyword>